<dbReference type="Pfam" id="PF19619">
    <property type="entry name" value="DUF6124"/>
    <property type="match status" value="1"/>
</dbReference>
<protein>
    <submittedName>
        <fullName evidence="2">Uncharacterized protein</fullName>
    </submittedName>
</protein>
<dbReference type="AlphaFoldDB" id="A0A010RS90"/>
<evidence type="ECO:0000256" key="1">
    <source>
        <dbReference type="SAM" id="MobiDB-lite"/>
    </source>
</evidence>
<dbReference type="RefSeq" id="WP_019694293.1">
    <property type="nucleotide sequence ID" value="NZ_AFOY02000019.1"/>
</dbReference>
<dbReference type="PATRIC" id="fig|1042209.11.peg.5108"/>
<comment type="caution">
    <text evidence="2">The sequence shown here is derived from an EMBL/GenBank/DDBJ whole genome shotgun (WGS) entry which is preliminary data.</text>
</comment>
<evidence type="ECO:0000313" key="3">
    <source>
        <dbReference type="Proteomes" id="UP000022611"/>
    </source>
</evidence>
<organism evidence="2 3">
    <name type="scientific">Pseudomonas fluorescens HK44</name>
    <dbReference type="NCBI Taxonomy" id="1042209"/>
    <lineage>
        <taxon>Bacteria</taxon>
        <taxon>Pseudomonadati</taxon>
        <taxon>Pseudomonadota</taxon>
        <taxon>Gammaproteobacteria</taxon>
        <taxon>Pseudomonadales</taxon>
        <taxon>Pseudomonadaceae</taxon>
        <taxon>Pseudomonas</taxon>
    </lineage>
</organism>
<feature type="compositionally biased region" description="Pro residues" evidence="1">
    <location>
        <begin position="1"/>
        <end position="11"/>
    </location>
</feature>
<accession>A0A010RS90</accession>
<dbReference type="EMBL" id="AFOY02000019">
    <property type="protein sequence ID" value="EXF91809.1"/>
    <property type="molecule type" value="Genomic_DNA"/>
</dbReference>
<evidence type="ECO:0000313" key="2">
    <source>
        <dbReference type="EMBL" id="EXF91809.1"/>
    </source>
</evidence>
<reference evidence="2 3" key="1">
    <citation type="journal article" date="2011" name="J. Bacteriol.">
        <title>Draft genome sequence of the polycyclic aromatic hydrocarbon-degrading, genetically engineered bioluminescent bioreporter Pseudomonas fluorescens HK44.</title>
        <authorList>
            <person name="Chauhan A."/>
            <person name="Layton A.C."/>
            <person name="Williams D.E."/>
            <person name="Smartt A.E."/>
            <person name="Ripp S."/>
            <person name="Karpinets T.V."/>
            <person name="Brown S.D."/>
            <person name="Sayler G.S."/>
        </authorList>
    </citation>
    <scope>NUCLEOTIDE SEQUENCE [LARGE SCALE GENOMIC DNA]</scope>
    <source>
        <strain evidence="2 3">HK44</strain>
    </source>
</reference>
<proteinExistence type="predicted"/>
<sequence length="129" mass="14157">MFKQSPNPPEDPATSPYESLDSKKLHDAAERALDHHLGKPQHKIHLADARKGQLFIVAPDVDTDSLLANASEDIASIKAIAGDLAFEIEGSRRNVALAIYRMAEGAQLLIDRAMDNLDSPNPVEYRVKT</sequence>
<dbReference type="OrthoDB" id="6900767at2"/>
<name>A0A010RS90_PSEFL</name>
<dbReference type="Proteomes" id="UP000022611">
    <property type="component" value="Unassembled WGS sequence"/>
</dbReference>
<gene>
    <name evidence="2" type="ORF">HK44_013460</name>
</gene>
<dbReference type="HOGENOM" id="CLU_135627_2_1_6"/>
<feature type="region of interest" description="Disordered" evidence="1">
    <location>
        <begin position="1"/>
        <end position="25"/>
    </location>
</feature>